<accession>A0A256EZA1</accession>
<organism evidence="1 2">
    <name type="scientific">Brucella grignonensis</name>
    <dbReference type="NCBI Taxonomy" id="94627"/>
    <lineage>
        <taxon>Bacteria</taxon>
        <taxon>Pseudomonadati</taxon>
        <taxon>Pseudomonadota</taxon>
        <taxon>Alphaproteobacteria</taxon>
        <taxon>Hyphomicrobiales</taxon>
        <taxon>Brucellaceae</taxon>
        <taxon>Brucella/Ochrobactrum group</taxon>
        <taxon>Brucella</taxon>
    </lineage>
</organism>
<comment type="caution">
    <text evidence="1">The sequence shown here is derived from an EMBL/GenBank/DDBJ whole genome shotgun (WGS) entry which is preliminary data.</text>
</comment>
<dbReference type="Proteomes" id="UP000216478">
    <property type="component" value="Unassembled WGS sequence"/>
</dbReference>
<keyword evidence="2" id="KW-1185">Reference proteome</keyword>
<evidence type="ECO:0000313" key="2">
    <source>
        <dbReference type="Proteomes" id="UP000216478"/>
    </source>
</evidence>
<reference evidence="1 2" key="1">
    <citation type="submission" date="2017-07" db="EMBL/GenBank/DDBJ databases">
        <title>Phylogenetic study on the rhizospheric bacterium Ochrobactrum sp. A44.</title>
        <authorList>
            <person name="Krzyzanowska D.M."/>
            <person name="Ossowicki A."/>
            <person name="Rajewska M."/>
            <person name="Maciag T."/>
            <person name="Kaczynski Z."/>
            <person name="Czerwicka M."/>
            <person name="Jafra S."/>
        </authorList>
    </citation>
    <scope>NUCLEOTIDE SEQUENCE [LARGE SCALE GENOMIC DNA]</scope>
    <source>
        <strain evidence="1 2">OgA9a</strain>
    </source>
</reference>
<gene>
    <name evidence="1" type="ORF">CEV33_3388</name>
</gene>
<sequence>MRDPSAVGIPSLMVGRANAQAITFPRCHACGLPTWSN</sequence>
<protein>
    <submittedName>
        <fullName evidence="1">Uncharacterized protein</fullName>
    </submittedName>
</protein>
<name>A0A256EZA1_9HYPH</name>
<dbReference type="AlphaFoldDB" id="A0A256EZA1"/>
<dbReference type="EMBL" id="NNRL01000168">
    <property type="protein sequence ID" value="OYR07938.1"/>
    <property type="molecule type" value="Genomic_DNA"/>
</dbReference>
<evidence type="ECO:0000313" key="1">
    <source>
        <dbReference type="EMBL" id="OYR07938.1"/>
    </source>
</evidence>
<proteinExistence type="predicted"/>